<dbReference type="EMBL" id="JAHFXF010000512">
    <property type="protein sequence ID" value="KAG9686438.1"/>
    <property type="molecule type" value="Genomic_DNA"/>
</dbReference>
<dbReference type="OrthoDB" id="3926974at2759"/>
<feature type="region of interest" description="Disordered" evidence="1">
    <location>
        <begin position="1"/>
        <end position="24"/>
    </location>
</feature>
<dbReference type="AlphaFoldDB" id="A0A9P8EC41"/>
<accession>A0A9P8EC41</accession>
<reference evidence="2" key="1">
    <citation type="journal article" date="2021" name="J Fungi (Basel)">
        <title>Virulence traits and population genomics of the black yeast Aureobasidium melanogenum.</title>
        <authorList>
            <person name="Cernosa A."/>
            <person name="Sun X."/>
            <person name="Gostincar C."/>
            <person name="Fang C."/>
            <person name="Gunde-Cimerman N."/>
            <person name="Song Z."/>
        </authorList>
    </citation>
    <scope>NUCLEOTIDE SEQUENCE</scope>
    <source>
        <strain evidence="2">EXF-9911</strain>
    </source>
</reference>
<organism evidence="2 3">
    <name type="scientific">Aureobasidium melanogenum</name>
    <name type="common">Aureobasidium pullulans var. melanogenum</name>
    <dbReference type="NCBI Taxonomy" id="46634"/>
    <lineage>
        <taxon>Eukaryota</taxon>
        <taxon>Fungi</taxon>
        <taxon>Dikarya</taxon>
        <taxon>Ascomycota</taxon>
        <taxon>Pezizomycotina</taxon>
        <taxon>Dothideomycetes</taxon>
        <taxon>Dothideomycetidae</taxon>
        <taxon>Dothideales</taxon>
        <taxon>Saccotheciaceae</taxon>
        <taxon>Aureobasidium</taxon>
    </lineage>
</organism>
<reference evidence="2" key="2">
    <citation type="submission" date="2021-08" db="EMBL/GenBank/DDBJ databases">
        <authorList>
            <person name="Gostincar C."/>
            <person name="Sun X."/>
            <person name="Song Z."/>
            <person name="Gunde-Cimerman N."/>
        </authorList>
    </citation>
    <scope>NUCLEOTIDE SEQUENCE</scope>
    <source>
        <strain evidence="2">EXF-9911</strain>
    </source>
</reference>
<protein>
    <submittedName>
        <fullName evidence="2">Uncharacterized protein</fullName>
    </submittedName>
</protein>
<proteinExistence type="predicted"/>
<feature type="non-terminal residue" evidence="2">
    <location>
        <position position="513"/>
    </location>
</feature>
<sequence>MSLQTATSPPLTSEAPVGNSSDPILLTSSELVDKSDYADSNETQHAGYGADFLNNFIDDTPRSSLSALDSVIGSEKGHKLHSEFLPESDALPDAAALVYDTFTELTNEPQTCARDAQSPIVLSSSFSSVPQQLDSPAVIIRKLQNACHALQGLNIPNALPQQHMLSTATGPKDVGEHDSVDALLAAAAAGSCQAKDNPETELTGSYAGEPDEEVSLLINKAIEILRYHIAIIRGLATDQEQSAAQGKHSKRTDCNTDTEQLVLSSLEPLLYGGATNIGCIISTKRANLLSQLYSQLIHFVTAPHIALSRTFQLIQHHENGSNAQRRVVAPSKKRSQSQLQKTKAVKNFGPTVHDTISLISDSLSQVAESPLLVARSSPTPAAAPNRGHRAAPIHSRPVYVQASNGYQIPYNNLVRPQLQPVFFAHPPALFPGSHGVLLPAGVHPQNRSQPGPAVLAQHGFSHYPLPAMPMLAQPPYQPYRQMMPQSFPPDSWIPMPNFGLPPVQEHMRNPFWR</sequence>
<feature type="compositionally biased region" description="Polar residues" evidence="1">
    <location>
        <begin position="1"/>
        <end position="11"/>
    </location>
</feature>
<dbReference type="Proteomes" id="UP000779574">
    <property type="component" value="Unassembled WGS sequence"/>
</dbReference>
<evidence type="ECO:0000313" key="3">
    <source>
        <dbReference type="Proteomes" id="UP000779574"/>
    </source>
</evidence>
<gene>
    <name evidence="2" type="ORF">KCU76_g11030</name>
</gene>
<comment type="caution">
    <text evidence="2">The sequence shown here is derived from an EMBL/GenBank/DDBJ whole genome shotgun (WGS) entry which is preliminary data.</text>
</comment>
<evidence type="ECO:0000313" key="2">
    <source>
        <dbReference type="EMBL" id="KAG9686438.1"/>
    </source>
</evidence>
<name>A0A9P8EC41_AURME</name>
<evidence type="ECO:0000256" key="1">
    <source>
        <dbReference type="SAM" id="MobiDB-lite"/>
    </source>
</evidence>